<dbReference type="Proteomes" id="UP000326396">
    <property type="component" value="Linkage Group LG4"/>
</dbReference>
<name>A0A5N6N1Z4_9ASTR</name>
<proteinExistence type="predicted"/>
<dbReference type="OrthoDB" id="2242903at2759"/>
<dbReference type="InterPro" id="IPR001810">
    <property type="entry name" value="F-box_dom"/>
</dbReference>
<evidence type="ECO:0000259" key="1">
    <source>
        <dbReference type="Pfam" id="PF12937"/>
    </source>
</evidence>
<dbReference type="EMBL" id="SZYD01000014">
    <property type="protein sequence ID" value="KAD4180366.1"/>
    <property type="molecule type" value="Genomic_DNA"/>
</dbReference>
<dbReference type="InterPro" id="IPR036047">
    <property type="entry name" value="F-box-like_dom_sf"/>
</dbReference>
<dbReference type="Pfam" id="PF12937">
    <property type="entry name" value="F-box-like"/>
    <property type="match status" value="1"/>
</dbReference>
<accession>A0A5N6N1Z4</accession>
<sequence length="371" mass="42120">MDDLPNSVLFQILSRLGDSADVARCRVASKALDTVFPDLRSLHLRSSSKWYNSSCSQDIKPFKTVFLDLILKLKSLESVCISLENPILCNGVPNSDDFNIIDGDFSKEWLPRVSEPLKSLWISGLPYHRKRQTNFLPLISVYCHNLVNLKLNFAWLSVHNLNPMPMLTRLKDPKIHFLNLQTCNLAVYNNPSSLALITPSLITLTIGSFSPIALHVEAPMLYHFHLDLYAYVHASTLAIQKFENLKTLWLNSLYTGSLLFGFPVTKTVETLTLDSGNEAPRDAIDSRLTLRKVFMVYPNVCSLCIKPNAWSELQAYKIGQFVGLSEVSLLIHDDVDSTVSEKFMSTCMTGRPELKWIWGIWSEYKEDSWII</sequence>
<dbReference type="InterPro" id="IPR044809">
    <property type="entry name" value="AUF1-like"/>
</dbReference>
<protein>
    <recommendedName>
        <fullName evidence="1">F-box domain-containing protein</fullName>
    </recommendedName>
</protein>
<feature type="domain" description="F-box" evidence="1">
    <location>
        <begin position="1"/>
        <end position="34"/>
    </location>
</feature>
<dbReference type="PANTHER" id="PTHR31215">
    <property type="entry name" value="OS05G0510400 PROTEIN-RELATED"/>
    <property type="match status" value="1"/>
</dbReference>
<keyword evidence="3" id="KW-1185">Reference proteome</keyword>
<dbReference type="AlphaFoldDB" id="A0A5N6N1Z4"/>
<evidence type="ECO:0000313" key="3">
    <source>
        <dbReference type="Proteomes" id="UP000326396"/>
    </source>
</evidence>
<evidence type="ECO:0000313" key="2">
    <source>
        <dbReference type="EMBL" id="KAD4180366.1"/>
    </source>
</evidence>
<gene>
    <name evidence="2" type="ORF">E3N88_28957</name>
</gene>
<comment type="caution">
    <text evidence="2">The sequence shown here is derived from an EMBL/GenBank/DDBJ whole genome shotgun (WGS) entry which is preliminary data.</text>
</comment>
<organism evidence="2 3">
    <name type="scientific">Mikania micrantha</name>
    <name type="common">bitter vine</name>
    <dbReference type="NCBI Taxonomy" id="192012"/>
    <lineage>
        <taxon>Eukaryota</taxon>
        <taxon>Viridiplantae</taxon>
        <taxon>Streptophyta</taxon>
        <taxon>Embryophyta</taxon>
        <taxon>Tracheophyta</taxon>
        <taxon>Spermatophyta</taxon>
        <taxon>Magnoliopsida</taxon>
        <taxon>eudicotyledons</taxon>
        <taxon>Gunneridae</taxon>
        <taxon>Pentapetalae</taxon>
        <taxon>asterids</taxon>
        <taxon>campanulids</taxon>
        <taxon>Asterales</taxon>
        <taxon>Asteraceae</taxon>
        <taxon>Asteroideae</taxon>
        <taxon>Heliantheae alliance</taxon>
        <taxon>Eupatorieae</taxon>
        <taxon>Mikania</taxon>
    </lineage>
</organism>
<dbReference type="SUPFAM" id="SSF81383">
    <property type="entry name" value="F-box domain"/>
    <property type="match status" value="1"/>
</dbReference>
<reference evidence="2 3" key="1">
    <citation type="submission" date="2019-05" db="EMBL/GenBank/DDBJ databases">
        <title>Mikania micrantha, genome provides insights into the molecular mechanism of rapid growth.</title>
        <authorList>
            <person name="Liu B."/>
        </authorList>
    </citation>
    <scope>NUCLEOTIDE SEQUENCE [LARGE SCALE GENOMIC DNA]</scope>
    <source>
        <strain evidence="2">NLD-2019</strain>
        <tissue evidence="2">Leaf</tissue>
    </source>
</reference>